<dbReference type="GO" id="GO:0043564">
    <property type="term" value="C:Ku70:Ku80 complex"/>
    <property type="evidence" value="ECO:0007669"/>
    <property type="project" value="InterPro"/>
</dbReference>
<dbReference type="GO" id="GO:0042162">
    <property type="term" value="F:telomeric DNA binding"/>
    <property type="evidence" value="ECO:0007669"/>
    <property type="project" value="InterPro"/>
</dbReference>
<dbReference type="PANTHER" id="PTHR12604:SF4">
    <property type="entry name" value="X-RAY REPAIR CROSS-COMPLEMENTING PROTEIN 5"/>
    <property type="match status" value="1"/>
</dbReference>
<dbReference type="GO" id="GO:0016787">
    <property type="term" value="F:hydrolase activity"/>
    <property type="evidence" value="ECO:0007669"/>
    <property type="project" value="UniProtKB-KW"/>
</dbReference>
<dbReference type="InterPro" id="IPR006164">
    <property type="entry name" value="DNA_bd_Ku70/Ku80"/>
</dbReference>
<organism evidence="21 22">
    <name type="scientific">Dendryphion nanum</name>
    <dbReference type="NCBI Taxonomy" id="256645"/>
    <lineage>
        <taxon>Eukaryota</taxon>
        <taxon>Fungi</taxon>
        <taxon>Dikarya</taxon>
        <taxon>Ascomycota</taxon>
        <taxon>Pezizomycotina</taxon>
        <taxon>Dothideomycetes</taxon>
        <taxon>Pleosporomycetidae</taxon>
        <taxon>Pleosporales</taxon>
        <taxon>Torulaceae</taxon>
        <taxon>Dendryphion</taxon>
    </lineage>
</organism>
<evidence type="ECO:0000256" key="8">
    <source>
        <dbReference type="ARBA" id="ARBA00022763"/>
    </source>
</evidence>
<sequence length="732" mass="82304">MAQKEATVFIIDLGRSMGEKRHGRSKTNLEWAMEYVWDKITTTVGTGRKTALIGVVGYRTDETNLNGALGDDEEGYSNVHVLSHPKQFLLPDIRELKTHLKPSNTNDGDVISALAAAIALIDGATSGKAGNPLKYDRQIIIVTDGKGYMDTDDLDQIIQKINDEHAKVDVTLLGVDFDDPDYGFKEEDKDPIKEQHEVVLRDFIDKCNGNFGTLAAAIDQLDIPRIKETRPVHSYRGTLTLGDIENYDDTISIDIERYPCTMIAKPPTASSFVIRTELGGGAGTSAQFTATVNADEQNGELSSVRNQRVYKVENVDEPGEKINVDLDELERGYEYGRTAVHISEGDMNVVKLETEPSFEIMGFVSEIKFDRYLPMSRTNFIVPQKGNDKAQLALSSFIHALYEAGDYAIARLVTKQLKPPIIVLLAPHIKGDFEALIDVELPFEEDMRRYKFPPLDKKLTVSGKVITEHRDIPNDSLIQAMSDYVDSMDLSTYDRDEDGEPDEYMKFEDTYSPLLHRINHIIRWRATNNVYDKLPDPPQILTKFSTPPTDLLDKATRQLDALKTAGDVKKVPPKVKGRGKRTLRDREKPLSGLDVDELLGNPKRVKIDSQNLIPSFKQALAATDDLEAIQSAADEMGKNIRTYISTSVGESGYGRALEAIRVLRDEITELEEPDIYNAFIRELKKDILDGNLKGDRRELWWRIRGSKYGLIDRKRSFASDVTEEEATEFYKG</sequence>
<evidence type="ECO:0000259" key="20">
    <source>
        <dbReference type="PROSITE" id="PS50234"/>
    </source>
</evidence>
<dbReference type="EC" id="3.6.4.12" evidence="4 19"/>
<protein>
    <recommendedName>
        <fullName evidence="5 19">ATP-dependent DNA helicase II subunit 2</fullName>
        <ecNumber evidence="4 19">3.6.4.12</ecNumber>
    </recommendedName>
</protein>
<dbReference type="EMBL" id="JAGMWT010000002">
    <property type="protein sequence ID" value="KAH7135668.1"/>
    <property type="molecule type" value="Genomic_DNA"/>
</dbReference>
<evidence type="ECO:0000256" key="7">
    <source>
        <dbReference type="ARBA" id="ARBA00022741"/>
    </source>
</evidence>
<dbReference type="InterPro" id="IPR036465">
    <property type="entry name" value="vWFA_dom_sf"/>
</dbReference>
<keyword evidence="6" id="KW-0158">Chromosome</keyword>
<keyword evidence="22" id="KW-1185">Reference proteome</keyword>
<evidence type="ECO:0000256" key="5">
    <source>
        <dbReference type="ARBA" id="ARBA00021792"/>
    </source>
</evidence>
<keyword evidence="8 19" id="KW-0227">DNA damage</keyword>
<comment type="function">
    <text evidence="17">Single-stranded DNA-dependent ATP-dependent helicase. Involved in non-homologous end joining (NHEJ) DNA double strand break repair. DNA-binding is sequence-independent but has a high affinity to nicks in double-stranded DNA and to the ends of duplex DNA. Binds to naturally occurring chromosomal ends, and therefore provides chromosomal end protection. Required also for telomere recombination to repair telomeric ends in the absence of telomerase. KU70, of the KU70/KU80 heterodimer, binds to the stem loop of TLC1, the RNA component of telomerase. Involved in telomere maintenance. Interacts with telomeric repeats and subtelomeric sequences thereby controlling telomere length and protecting against subtelomeric rearrangement. Maintains telomeric chromatin, which is involved in silencing the expression of genes located at the telomere. Required for mating-type switching.</text>
</comment>
<evidence type="ECO:0000256" key="17">
    <source>
        <dbReference type="ARBA" id="ARBA00024890"/>
    </source>
</evidence>
<evidence type="ECO:0000256" key="14">
    <source>
        <dbReference type="ARBA" id="ARBA00023172"/>
    </source>
</evidence>
<dbReference type="OrthoDB" id="30826at2759"/>
<evidence type="ECO:0000256" key="13">
    <source>
        <dbReference type="ARBA" id="ARBA00023125"/>
    </source>
</evidence>
<dbReference type="Pfam" id="PF02735">
    <property type="entry name" value="Ku"/>
    <property type="match status" value="1"/>
</dbReference>
<dbReference type="GO" id="GO:0006303">
    <property type="term" value="P:double-strand break repair via nonhomologous end joining"/>
    <property type="evidence" value="ECO:0007669"/>
    <property type="project" value="InterPro"/>
</dbReference>
<evidence type="ECO:0000256" key="9">
    <source>
        <dbReference type="ARBA" id="ARBA00022801"/>
    </source>
</evidence>
<evidence type="ECO:0000256" key="10">
    <source>
        <dbReference type="ARBA" id="ARBA00022806"/>
    </source>
</evidence>
<dbReference type="InterPro" id="IPR016194">
    <property type="entry name" value="SPOC-like_C_dom_sf"/>
</dbReference>
<keyword evidence="11 19" id="KW-0067">ATP-binding</keyword>
<dbReference type="Gene3D" id="3.40.50.410">
    <property type="entry name" value="von Willebrand factor, type A domain"/>
    <property type="match status" value="1"/>
</dbReference>
<keyword evidence="14 19" id="KW-0233">DNA recombination</keyword>
<dbReference type="GO" id="GO:0006310">
    <property type="term" value="P:DNA recombination"/>
    <property type="evidence" value="ECO:0007669"/>
    <property type="project" value="UniProtKB-KW"/>
</dbReference>
<evidence type="ECO:0000313" key="21">
    <source>
        <dbReference type="EMBL" id="KAH7135668.1"/>
    </source>
</evidence>
<evidence type="ECO:0000256" key="4">
    <source>
        <dbReference type="ARBA" id="ARBA00012551"/>
    </source>
</evidence>
<dbReference type="Pfam" id="PF08785">
    <property type="entry name" value="Ku_PK_bind"/>
    <property type="match status" value="1"/>
</dbReference>
<dbReference type="CDD" id="cd00873">
    <property type="entry name" value="KU80"/>
    <property type="match status" value="1"/>
</dbReference>
<comment type="catalytic activity">
    <reaction evidence="18 19">
        <text>ATP + H2O = ADP + phosphate + H(+)</text>
        <dbReference type="Rhea" id="RHEA:13065"/>
        <dbReference type="ChEBI" id="CHEBI:15377"/>
        <dbReference type="ChEBI" id="CHEBI:15378"/>
        <dbReference type="ChEBI" id="CHEBI:30616"/>
        <dbReference type="ChEBI" id="CHEBI:43474"/>
        <dbReference type="ChEBI" id="CHEBI:456216"/>
        <dbReference type="EC" id="3.6.4.12"/>
    </reaction>
</comment>
<dbReference type="GO" id="GO:0003678">
    <property type="term" value="F:DNA helicase activity"/>
    <property type="evidence" value="ECO:0007669"/>
    <property type="project" value="UniProtKB-EC"/>
</dbReference>
<evidence type="ECO:0000256" key="11">
    <source>
        <dbReference type="ARBA" id="ARBA00022840"/>
    </source>
</evidence>
<dbReference type="GO" id="GO:0003684">
    <property type="term" value="F:damaged DNA binding"/>
    <property type="evidence" value="ECO:0007669"/>
    <property type="project" value="InterPro"/>
</dbReference>
<keyword evidence="16 19" id="KW-0539">Nucleus</keyword>
<keyword evidence="9 19" id="KW-0378">Hydrolase</keyword>
<dbReference type="Gene3D" id="2.40.290.10">
    <property type="match status" value="1"/>
</dbReference>
<comment type="subcellular location">
    <subcellularLocation>
        <location evidence="2">Chromosome</location>
        <location evidence="2">Telomere</location>
    </subcellularLocation>
    <subcellularLocation>
        <location evidence="1 19">Nucleus</location>
    </subcellularLocation>
</comment>
<keyword evidence="12" id="KW-0779">Telomere</keyword>
<evidence type="ECO:0000256" key="2">
    <source>
        <dbReference type="ARBA" id="ARBA00004574"/>
    </source>
</evidence>
<evidence type="ECO:0000256" key="19">
    <source>
        <dbReference type="PIRNR" id="PIRNR016570"/>
    </source>
</evidence>
<dbReference type="PANTHER" id="PTHR12604">
    <property type="entry name" value="KU AUTOANTIGEN DNA HELICASE"/>
    <property type="match status" value="1"/>
</dbReference>
<dbReference type="Gene3D" id="1.10.1600.10">
    <property type="match status" value="1"/>
</dbReference>
<dbReference type="SUPFAM" id="SSF100939">
    <property type="entry name" value="SPOC domain-like"/>
    <property type="match status" value="1"/>
</dbReference>
<keyword evidence="10 19" id="KW-0347">Helicase</keyword>
<accession>A0A9P9EDV3</accession>
<dbReference type="FunFam" id="3.40.50.410:FF:000073">
    <property type="entry name" value="ATP-dependent DNA helicase II subunit 2"/>
    <property type="match status" value="1"/>
</dbReference>
<dbReference type="InterPro" id="IPR036494">
    <property type="entry name" value="Ku_C_sf"/>
</dbReference>
<keyword evidence="7 19" id="KW-0547">Nucleotide-binding</keyword>
<evidence type="ECO:0000256" key="18">
    <source>
        <dbReference type="ARBA" id="ARBA00047995"/>
    </source>
</evidence>
<dbReference type="PROSITE" id="PS50234">
    <property type="entry name" value="VWFA"/>
    <property type="match status" value="1"/>
</dbReference>
<evidence type="ECO:0000256" key="3">
    <source>
        <dbReference type="ARBA" id="ARBA00007726"/>
    </source>
</evidence>
<evidence type="ECO:0000256" key="12">
    <source>
        <dbReference type="ARBA" id="ARBA00022895"/>
    </source>
</evidence>
<evidence type="ECO:0000256" key="6">
    <source>
        <dbReference type="ARBA" id="ARBA00022454"/>
    </source>
</evidence>
<dbReference type="FunFam" id="1.10.1600.10:FF:000002">
    <property type="entry name" value="X-ray repair cross-complementing protein 5"/>
    <property type="match status" value="1"/>
</dbReference>
<evidence type="ECO:0000256" key="16">
    <source>
        <dbReference type="ARBA" id="ARBA00023242"/>
    </source>
</evidence>
<dbReference type="InterPro" id="IPR005161">
    <property type="entry name" value="Ku_N"/>
</dbReference>
<dbReference type="SMART" id="SM00559">
    <property type="entry name" value="Ku78"/>
    <property type="match status" value="1"/>
</dbReference>
<dbReference type="GO" id="GO:0000723">
    <property type="term" value="P:telomere maintenance"/>
    <property type="evidence" value="ECO:0007669"/>
    <property type="project" value="InterPro"/>
</dbReference>
<dbReference type="GO" id="GO:0003690">
    <property type="term" value="F:double-stranded DNA binding"/>
    <property type="evidence" value="ECO:0007669"/>
    <property type="project" value="TreeGrafter"/>
</dbReference>
<keyword evidence="13 19" id="KW-0238">DNA-binding</keyword>
<keyword evidence="15 19" id="KW-0234">DNA repair</keyword>
<dbReference type="InterPro" id="IPR014893">
    <property type="entry name" value="Ku_PK_bind"/>
</dbReference>
<dbReference type="InterPro" id="IPR002035">
    <property type="entry name" value="VWF_A"/>
</dbReference>
<name>A0A9P9EDV3_9PLEO</name>
<evidence type="ECO:0000256" key="1">
    <source>
        <dbReference type="ARBA" id="ARBA00004123"/>
    </source>
</evidence>
<proteinExistence type="inferred from homology"/>
<dbReference type="AlphaFoldDB" id="A0A9P9EDV3"/>
<dbReference type="SUPFAM" id="SSF101420">
    <property type="entry name" value="C-terminal domain of Ku80"/>
    <property type="match status" value="1"/>
</dbReference>
<dbReference type="Gene3D" id="1.25.40.240">
    <property type="entry name" value="Ku, C-terminal domain"/>
    <property type="match status" value="1"/>
</dbReference>
<feature type="domain" description="VWFA" evidence="20">
    <location>
        <begin position="6"/>
        <end position="221"/>
    </location>
</feature>
<dbReference type="GO" id="GO:0005524">
    <property type="term" value="F:ATP binding"/>
    <property type="evidence" value="ECO:0007669"/>
    <property type="project" value="UniProtKB-UniRule"/>
</dbReference>
<comment type="similarity">
    <text evidence="3 19">Belongs to the ku80 family.</text>
</comment>
<dbReference type="InterPro" id="IPR024193">
    <property type="entry name" value="Ku80"/>
</dbReference>
<dbReference type="GO" id="GO:0000781">
    <property type="term" value="C:chromosome, telomeric region"/>
    <property type="evidence" value="ECO:0007669"/>
    <property type="project" value="UniProtKB-SubCell"/>
</dbReference>
<comment type="caution">
    <text evidence="21">The sequence shown here is derived from an EMBL/GenBank/DDBJ whole genome shotgun (WGS) entry which is preliminary data.</text>
</comment>
<dbReference type="PIRSF" id="PIRSF016570">
    <property type="entry name" value="Ku80"/>
    <property type="match status" value="1"/>
</dbReference>
<reference evidence="21" key="1">
    <citation type="journal article" date="2021" name="Nat. Commun.">
        <title>Genetic determinants of endophytism in the Arabidopsis root mycobiome.</title>
        <authorList>
            <person name="Mesny F."/>
            <person name="Miyauchi S."/>
            <person name="Thiergart T."/>
            <person name="Pickel B."/>
            <person name="Atanasova L."/>
            <person name="Karlsson M."/>
            <person name="Huettel B."/>
            <person name="Barry K.W."/>
            <person name="Haridas S."/>
            <person name="Chen C."/>
            <person name="Bauer D."/>
            <person name="Andreopoulos W."/>
            <person name="Pangilinan J."/>
            <person name="LaButti K."/>
            <person name="Riley R."/>
            <person name="Lipzen A."/>
            <person name="Clum A."/>
            <person name="Drula E."/>
            <person name="Henrissat B."/>
            <person name="Kohler A."/>
            <person name="Grigoriev I.V."/>
            <person name="Martin F.M."/>
            <person name="Hacquard S."/>
        </authorList>
    </citation>
    <scope>NUCLEOTIDE SEQUENCE</scope>
    <source>
        <strain evidence="21">MPI-CAGE-CH-0243</strain>
    </source>
</reference>
<dbReference type="SUPFAM" id="SSF53300">
    <property type="entry name" value="vWA-like"/>
    <property type="match status" value="1"/>
</dbReference>
<evidence type="ECO:0000313" key="22">
    <source>
        <dbReference type="Proteomes" id="UP000700596"/>
    </source>
</evidence>
<dbReference type="Pfam" id="PF03731">
    <property type="entry name" value="Ku_N"/>
    <property type="match status" value="1"/>
</dbReference>
<gene>
    <name evidence="21" type="ORF">B0J11DRAFT_166136</name>
</gene>
<dbReference type="Proteomes" id="UP000700596">
    <property type="component" value="Unassembled WGS sequence"/>
</dbReference>
<evidence type="ECO:0000256" key="15">
    <source>
        <dbReference type="ARBA" id="ARBA00023204"/>
    </source>
</evidence>